<gene>
    <name evidence="1" type="ORF">L596_025493</name>
</gene>
<proteinExistence type="predicted"/>
<evidence type="ECO:0000313" key="2">
    <source>
        <dbReference type="Proteomes" id="UP000298663"/>
    </source>
</evidence>
<reference evidence="1 2" key="1">
    <citation type="journal article" date="2015" name="Genome Biol.">
        <title>Comparative genomics of Steinernema reveals deeply conserved gene regulatory networks.</title>
        <authorList>
            <person name="Dillman A.R."/>
            <person name="Macchietto M."/>
            <person name="Porter C.F."/>
            <person name="Rogers A."/>
            <person name="Williams B."/>
            <person name="Antoshechkin I."/>
            <person name="Lee M.M."/>
            <person name="Goodwin Z."/>
            <person name="Lu X."/>
            <person name="Lewis E.E."/>
            <person name="Goodrich-Blair H."/>
            <person name="Stock S.P."/>
            <person name="Adams B.J."/>
            <person name="Sternberg P.W."/>
            <person name="Mortazavi A."/>
        </authorList>
    </citation>
    <scope>NUCLEOTIDE SEQUENCE [LARGE SCALE GENOMIC DNA]</scope>
    <source>
        <strain evidence="1 2">ALL</strain>
    </source>
</reference>
<sequence>MHKKRSIFVAPILRLDANAHLAPMQEARQAIKTIAISSPEDCPRCKLVAVAHKKTRNERVHQSSLMNAE</sequence>
<accession>A0A4U5M7X4</accession>
<name>A0A4U5M7X4_STECR</name>
<dbReference type="EMBL" id="AZBU02000009">
    <property type="protein sequence ID" value="TKR65029.1"/>
    <property type="molecule type" value="Genomic_DNA"/>
</dbReference>
<comment type="caution">
    <text evidence="1">The sequence shown here is derived from an EMBL/GenBank/DDBJ whole genome shotgun (WGS) entry which is preliminary data.</text>
</comment>
<reference evidence="1 2" key="2">
    <citation type="journal article" date="2019" name="G3 (Bethesda)">
        <title>Hybrid Assembly of the Genome of the Entomopathogenic Nematode Steinernema carpocapsae Identifies the X-Chromosome.</title>
        <authorList>
            <person name="Serra L."/>
            <person name="Macchietto M."/>
            <person name="Macias-Munoz A."/>
            <person name="McGill C.J."/>
            <person name="Rodriguez I.M."/>
            <person name="Rodriguez B."/>
            <person name="Murad R."/>
            <person name="Mortazavi A."/>
        </authorList>
    </citation>
    <scope>NUCLEOTIDE SEQUENCE [LARGE SCALE GENOMIC DNA]</scope>
    <source>
        <strain evidence="1 2">ALL</strain>
    </source>
</reference>
<organism evidence="1 2">
    <name type="scientific">Steinernema carpocapsae</name>
    <name type="common">Entomopathogenic nematode</name>
    <dbReference type="NCBI Taxonomy" id="34508"/>
    <lineage>
        <taxon>Eukaryota</taxon>
        <taxon>Metazoa</taxon>
        <taxon>Ecdysozoa</taxon>
        <taxon>Nematoda</taxon>
        <taxon>Chromadorea</taxon>
        <taxon>Rhabditida</taxon>
        <taxon>Tylenchina</taxon>
        <taxon>Panagrolaimomorpha</taxon>
        <taxon>Strongyloidoidea</taxon>
        <taxon>Steinernematidae</taxon>
        <taxon>Steinernema</taxon>
    </lineage>
</organism>
<dbReference type="AlphaFoldDB" id="A0A4U5M7X4"/>
<dbReference type="Proteomes" id="UP000298663">
    <property type="component" value="Unassembled WGS sequence"/>
</dbReference>
<evidence type="ECO:0000313" key="1">
    <source>
        <dbReference type="EMBL" id="TKR65029.1"/>
    </source>
</evidence>
<protein>
    <submittedName>
        <fullName evidence="1">Uncharacterized protein</fullName>
    </submittedName>
</protein>
<keyword evidence="2" id="KW-1185">Reference proteome</keyword>